<comment type="caution">
    <text evidence="1">The sequence shown here is derived from an EMBL/GenBank/DDBJ whole genome shotgun (WGS) entry which is preliminary data.</text>
</comment>
<evidence type="ECO:0000313" key="2">
    <source>
        <dbReference type="Proteomes" id="UP001470230"/>
    </source>
</evidence>
<sequence length="2436" mass="284479">MFKSIELKECQLELFEIIIQQMIDSVFEDKIHDYFTNKLNNEFSEFIKNPQEKLLQKIEDKFLENRKKGFETIKRDIDSLISIMQKLKNSIDPLYDAIKSDVEKAFVIILNDEKNKRLNNHDEEFQKFQSHISLYQSAYEKIYNNELDDNEAVVNNDIKKCINHKTISTKKNYKIFDEQSKQIYILGVSSYYQNEIGVYINPRRYNVQDKNSFQINDHKNQKYLKKISNSINPRIIPIPFKPLLNESINKINKDFQSQRDAIINLINSSAFIQTLKPKMQFSIDRTITEESYPEIINNILYKCSKFIEKFQSQNISIILFENIQVVLDEIKVELNKIKDIKSSRFSEINKKAEKTSEMIFKNIKPNLESLNHYFIKFNKITENIFKQDFDKNNDIKTSLFNQEFALPAIKLEKRKAQIWPISFNMIDLSNLRTLYITLTPNNEIKCCINQFESVIGPFIPDLYEGKKIKIKIISFIPKELHSQVIINNDNDDIFTYEPLSHPCNPVNIILNVKKYKNSIADENEFSGVIIIRSNDLVNLDLNCLFTLQYLPLIVLIESSQYLVPVNDVFQICCDQFAPNEEIKIKLTIPHFNLIDHLTISKKSFPDNQCEEPLCTIDKNNILTIRMPQNLEFIHGLIIVNILTDFSINFAIKAYPKNYKLHFKIFDHFKNEFFEDLLYVYIQPNSTVKYYCYIDANFEIKISQISLKPNSSSNIAVTLGAISSNKKGVLYFDMDIKMNRNITEQDSSNIALNINGIEKNIKIQFIIADVSIKKSYNQGFFQKETEYRFSKSKTPHKTYNYSKKCFQNINYSEKLKELDNDERPIILINPYEIFILENPYYAVSAYRVFYDKLEQNDSSFMNSANYYIIRDDNKIENKPSFSIFDVNLIGYIEYTKKSFFRTSKYYRWFPFCNEYIKEYDQLDLYSNREGNIKKAKENINSFLKELCSKLPLNLNDLTFEESCEYILDNIDKIPCTNFAPVVAKIAHGKLNLDSWKSIQNEILQSFPIKDPPKNMNEEEKIIYWHNFIMILYSSFKKRYKELEKYNFYLFLQIEWDIIENYKKHAFQISPSLKEKFIIELNKIKKLEIISFKNKFSGESQRWIIRRNAEPEILREHDCNEETKVFTQKPHSISYDLDQMKNSMQSLEIPDTSSAKSIEQMVDVFMKLTNLSQLLPFYICVLKDNKESLSRIHEWFNFLVHAYFQCISHKSSFLKKYITSFTNAFEHLCARLAQSGVVFNEEGKSFIKNIKFKQNIQDYFEMPDPIGPPPAYCYWSNNKYNLKQKNDLGLSSYKLFDKKKSMNVKMNSNIDRNNKTDLKPKNRVKEIKNVNVKVVSTYIDDEIIGEENNEKKNEVLELSPLSTTAGQIVEVPKDKLEMVKNGFKGKDMISGIVYRIKNFKCEGSLPLPEKFPKKIPLEILHKKYPVDVDSKEDPIIDIIKKTDLLSAHFIQNCIDSECSIKNTCAVILIQCSQTFSPENKLSCAMLADSLSKAFNAINMSFSIAIFADYKFQFEIKKFDEDYSDDVLYRVYDSMKIERFAPRIADACYFAKQTLICPYKPNRAFFVITDGLDPYMNYTDDWKKYILNDTHDNFGFLILHSAYLYNDQFEIVNKMWKNFSSSVNDANSLSRYYEFTSDSIFFGEADISISILLEPFKDTSKDLEKHEFQKPIEYQESINKKAIDHAKCFINSYYNDKIDSIFVINDSIYEQSKGVVFPSFRITSNYVVRLNNADYDEQINHDIIYHKKAANEHLKNSIFKFNKPSQMGPSAKSSSRLYYAGYLKFVLTQGQELKIYLEKNTGYKRDYRVSVVIDSSNSCFNDLMYPHSLQTIVTFLRTLSTIQIPYFDLIVATSENPLILAVNQNSQNCLDPRGSYIWPSLFSILEKKNKKSNLYDAVLSAMQLKSTIIAKKSFLFVFTDGLYDSNEVNSLKNLFLSCREYQITAIGIAIGLYPKRIEKIFQQCVWSINPTYIITAISTFFGNESSNFIDEIKLFGPPPPEYDEIKSLMSSICENYPGTILFKDLYKHLYNQALCKESFPAYQSEIKNISSLKINPSLTPKNIMYLKNTFKGQKILICAYWSKKIAGADEYEWVDPIYLKTPFQKDNPDCKCVKDVLSYYGIEIDIVMNYKEAIMKLQSGEYFQAWVICGDNSINLPDENATKNNEAYLVVQFIDYLEIYWKSGGGVCFWCDNDPLFFQANLFLERVEFPEEVRKTKVRIVEGYLGMKYIEIGKMSTDNKGVFISQNEMNMGKYTRSSISHNLVKLYEGYTISRANYSDINNIEPFLPFVYDSEGGLISFYYPSKPNNQCCDLFFDCGFTKLFYELKYSENDGTERYILNIAGFLAQYERRHYELGENGPKIFRPTKFSMIIDENKLSSSILNPAFDILYLVDATGSMSGQIQSAKEECINISNELKQELPGFDFQFGAIFSRDPIDSP</sequence>
<evidence type="ECO:0000313" key="1">
    <source>
        <dbReference type="EMBL" id="KAK8885974.1"/>
    </source>
</evidence>
<organism evidence="1 2">
    <name type="scientific">Tritrichomonas musculus</name>
    <dbReference type="NCBI Taxonomy" id="1915356"/>
    <lineage>
        <taxon>Eukaryota</taxon>
        <taxon>Metamonada</taxon>
        <taxon>Parabasalia</taxon>
        <taxon>Tritrichomonadida</taxon>
        <taxon>Tritrichomonadidae</taxon>
        <taxon>Tritrichomonas</taxon>
    </lineage>
</organism>
<dbReference type="Proteomes" id="UP001470230">
    <property type="component" value="Unassembled WGS sequence"/>
</dbReference>
<protein>
    <recommendedName>
        <fullName evidence="3">VWFA domain-containing protein</fullName>
    </recommendedName>
</protein>
<name>A0ABR2K4B5_9EUKA</name>
<proteinExistence type="predicted"/>
<reference evidence="1 2" key="1">
    <citation type="submission" date="2024-04" db="EMBL/GenBank/DDBJ databases">
        <title>Tritrichomonas musculus Genome.</title>
        <authorList>
            <person name="Alves-Ferreira E."/>
            <person name="Grigg M."/>
            <person name="Lorenzi H."/>
            <person name="Galac M."/>
        </authorList>
    </citation>
    <scope>NUCLEOTIDE SEQUENCE [LARGE SCALE GENOMIC DNA]</scope>
    <source>
        <strain evidence="1 2">EAF2021</strain>
    </source>
</reference>
<accession>A0ABR2K4B5</accession>
<evidence type="ECO:0008006" key="3">
    <source>
        <dbReference type="Google" id="ProtNLM"/>
    </source>
</evidence>
<keyword evidence="2" id="KW-1185">Reference proteome</keyword>
<dbReference type="EMBL" id="JAPFFF010000007">
    <property type="protein sequence ID" value="KAK8885974.1"/>
    <property type="molecule type" value="Genomic_DNA"/>
</dbReference>
<gene>
    <name evidence="1" type="ORF">M9Y10_041433</name>
</gene>